<proteinExistence type="predicted"/>
<feature type="region of interest" description="Disordered" evidence="1">
    <location>
        <begin position="1"/>
        <end position="73"/>
    </location>
</feature>
<dbReference type="Proteomes" id="UP000000305">
    <property type="component" value="Unassembled WGS sequence"/>
</dbReference>
<feature type="compositionally biased region" description="Acidic residues" evidence="1">
    <location>
        <begin position="55"/>
        <end position="71"/>
    </location>
</feature>
<dbReference type="EMBL" id="GL732557">
    <property type="protein sequence ID" value="EFX78538.1"/>
    <property type="molecule type" value="Genomic_DNA"/>
</dbReference>
<evidence type="ECO:0000313" key="3">
    <source>
        <dbReference type="Proteomes" id="UP000000305"/>
    </source>
</evidence>
<reference evidence="2 3" key="1">
    <citation type="journal article" date="2011" name="Science">
        <title>The ecoresponsive genome of Daphnia pulex.</title>
        <authorList>
            <person name="Colbourne J.K."/>
            <person name="Pfrender M.E."/>
            <person name="Gilbert D."/>
            <person name="Thomas W.K."/>
            <person name="Tucker A."/>
            <person name="Oakley T.H."/>
            <person name="Tokishita S."/>
            <person name="Aerts A."/>
            <person name="Arnold G.J."/>
            <person name="Basu M.K."/>
            <person name="Bauer D.J."/>
            <person name="Caceres C.E."/>
            <person name="Carmel L."/>
            <person name="Casola C."/>
            <person name="Choi J.H."/>
            <person name="Detter J.C."/>
            <person name="Dong Q."/>
            <person name="Dusheyko S."/>
            <person name="Eads B.D."/>
            <person name="Frohlich T."/>
            <person name="Geiler-Samerotte K.A."/>
            <person name="Gerlach D."/>
            <person name="Hatcher P."/>
            <person name="Jogdeo S."/>
            <person name="Krijgsveld J."/>
            <person name="Kriventseva E.V."/>
            <person name="Kultz D."/>
            <person name="Laforsch C."/>
            <person name="Lindquist E."/>
            <person name="Lopez J."/>
            <person name="Manak J.R."/>
            <person name="Muller J."/>
            <person name="Pangilinan J."/>
            <person name="Patwardhan R.P."/>
            <person name="Pitluck S."/>
            <person name="Pritham E.J."/>
            <person name="Rechtsteiner A."/>
            <person name="Rho M."/>
            <person name="Rogozin I.B."/>
            <person name="Sakarya O."/>
            <person name="Salamov A."/>
            <person name="Schaack S."/>
            <person name="Shapiro H."/>
            <person name="Shiga Y."/>
            <person name="Skalitzky C."/>
            <person name="Smith Z."/>
            <person name="Souvorov A."/>
            <person name="Sung W."/>
            <person name="Tang Z."/>
            <person name="Tsuchiya D."/>
            <person name="Tu H."/>
            <person name="Vos H."/>
            <person name="Wang M."/>
            <person name="Wolf Y.I."/>
            <person name="Yamagata H."/>
            <person name="Yamada T."/>
            <person name="Ye Y."/>
            <person name="Shaw J.R."/>
            <person name="Andrews J."/>
            <person name="Crease T.J."/>
            <person name="Tang H."/>
            <person name="Lucas S.M."/>
            <person name="Robertson H.M."/>
            <person name="Bork P."/>
            <person name="Koonin E.V."/>
            <person name="Zdobnov E.M."/>
            <person name="Grigoriev I.V."/>
            <person name="Lynch M."/>
            <person name="Boore J.L."/>
        </authorList>
    </citation>
    <scope>NUCLEOTIDE SEQUENCE [LARGE SCALE GENOMIC DNA]</scope>
</reference>
<dbReference type="InParanoid" id="E9GPS3"/>
<feature type="compositionally biased region" description="Basic residues" evidence="1">
    <location>
        <begin position="9"/>
        <end position="18"/>
    </location>
</feature>
<dbReference type="KEGG" id="dpx:DAPPUDRAFT_320408"/>
<evidence type="ECO:0000313" key="2">
    <source>
        <dbReference type="EMBL" id="EFX78538.1"/>
    </source>
</evidence>
<dbReference type="AlphaFoldDB" id="E9GPS3"/>
<evidence type="ECO:0000256" key="1">
    <source>
        <dbReference type="SAM" id="MobiDB-lite"/>
    </source>
</evidence>
<organism evidence="2 3">
    <name type="scientific">Daphnia pulex</name>
    <name type="common">Water flea</name>
    <dbReference type="NCBI Taxonomy" id="6669"/>
    <lineage>
        <taxon>Eukaryota</taxon>
        <taxon>Metazoa</taxon>
        <taxon>Ecdysozoa</taxon>
        <taxon>Arthropoda</taxon>
        <taxon>Crustacea</taxon>
        <taxon>Branchiopoda</taxon>
        <taxon>Diplostraca</taxon>
        <taxon>Cladocera</taxon>
        <taxon>Anomopoda</taxon>
        <taxon>Daphniidae</taxon>
        <taxon>Daphnia</taxon>
    </lineage>
</organism>
<accession>E9GPS3</accession>
<dbReference type="HOGENOM" id="CLU_2148349_0_0_1"/>
<feature type="compositionally biased region" description="Polar residues" evidence="1">
    <location>
        <begin position="29"/>
        <end position="43"/>
    </location>
</feature>
<protein>
    <submittedName>
        <fullName evidence="2">Uncharacterized protein</fullName>
    </submittedName>
</protein>
<keyword evidence="3" id="KW-1185">Reference proteome</keyword>
<sequence length="112" mass="12797">MGDEAGPSKHTRGKKKQNKTVITEEDNGNMATDHTETVTTGYTPPQEETDKSESQEDSEPDDDEDEDEEQIETVTVRQLVKKYTMKIRQDVRDIRKAQISNDANIVKKQIQM</sequence>
<gene>
    <name evidence="2" type="ORF">DAPPUDRAFT_320408</name>
</gene>
<name>E9GPS3_DAPPU</name>